<dbReference type="Proteomes" id="UP000193577">
    <property type="component" value="Unassembled WGS sequence"/>
</dbReference>
<keyword evidence="2" id="KW-1185">Reference proteome</keyword>
<protein>
    <submittedName>
        <fullName evidence="1">Uncharacterized protein</fullName>
    </submittedName>
</protein>
<gene>
    <name evidence="1" type="ORF">B8W67_16115</name>
</gene>
<reference evidence="1 2" key="1">
    <citation type="submission" date="2017-04" db="EMBL/GenBank/DDBJ databases">
        <title>The new phylogeny of genus Mycobacterium.</title>
        <authorList>
            <person name="Tortoli E."/>
            <person name="Trovato A."/>
            <person name="Cirillo D.M."/>
        </authorList>
    </citation>
    <scope>NUCLEOTIDE SEQUENCE [LARGE SCALE GENOMIC DNA]</scope>
    <source>
        <strain evidence="1 2">KCTC 19819</strain>
    </source>
</reference>
<proteinExistence type="predicted"/>
<comment type="caution">
    <text evidence="1">The sequence shown here is derived from an EMBL/GenBank/DDBJ whole genome shotgun (WGS) entry which is preliminary data.</text>
</comment>
<evidence type="ECO:0000313" key="2">
    <source>
        <dbReference type="Proteomes" id="UP000193577"/>
    </source>
</evidence>
<name>A0A7I7SGD2_9MYCO</name>
<dbReference type="EMBL" id="NCXO01000043">
    <property type="protein sequence ID" value="OSC31472.1"/>
    <property type="molecule type" value="Genomic_DNA"/>
</dbReference>
<organism evidence="1 2">
    <name type="scientific">Mycolicibacillus koreensis</name>
    <dbReference type="NCBI Taxonomy" id="1069220"/>
    <lineage>
        <taxon>Bacteria</taxon>
        <taxon>Bacillati</taxon>
        <taxon>Actinomycetota</taxon>
        <taxon>Actinomycetes</taxon>
        <taxon>Mycobacteriales</taxon>
        <taxon>Mycobacteriaceae</taxon>
        <taxon>Mycolicibacillus</taxon>
    </lineage>
</organism>
<sequence length="121" mass="12217">MLGVSGDDELKVSTEALAAAAGEAEATLAASVVSGVVPPPVTTASTLDGALAVLAATIEAGRADADETDHAWAGRQATALAESPPQLAEQDVENAEEIQRVQQRFPMPTVVPGAPGGVFRI</sequence>
<dbReference type="AlphaFoldDB" id="A0A7I7SGD2"/>
<accession>A0A7I7SGD2</accession>
<evidence type="ECO:0000313" key="1">
    <source>
        <dbReference type="EMBL" id="OSC31472.1"/>
    </source>
</evidence>